<dbReference type="OrthoDB" id="17798at2759"/>
<accession>A0A1R2BMH7</accession>
<evidence type="ECO:0000313" key="1">
    <source>
        <dbReference type="EMBL" id="OMJ77934.1"/>
    </source>
</evidence>
<comment type="caution">
    <text evidence="1">The sequence shown here is derived from an EMBL/GenBank/DDBJ whole genome shotgun (WGS) entry which is preliminary data.</text>
</comment>
<evidence type="ECO:0000313" key="2">
    <source>
        <dbReference type="Proteomes" id="UP000187209"/>
    </source>
</evidence>
<protein>
    <submittedName>
        <fullName evidence="1">Uncharacterized protein</fullName>
    </submittedName>
</protein>
<reference evidence="1 2" key="1">
    <citation type="submission" date="2016-11" db="EMBL/GenBank/DDBJ databases">
        <title>The macronuclear genome of Stentor coeruleus: a giant cell with tiny introns.</title>
        <authorList>
            <person name="Slabodnick M."/>
            <person name="Ruby J.G."/>
            <person name="Reiff S.B."/>
            <person name="Swart E.C."/>
            <person name="Gosai S."/>
            <person name="Prabakaran S."/>
            <person name="Witkowska E."/>
            <person name="Larue G.E."/>
            <person name="Fisher S."/>
            <person name="Freeman R.M."/>
            <person name="Gunawardena J."/>
            <person name="Chu W."/>
            <person name="Stover N.A."/>
            <person name="Gregory B.D."/>
            <person name="Nowacki M."/>
            <person name="Derisi J."/>
            <person name="Roy S.W."/>
            <person name="Marshall W.F."/>
            <person name="Sood P."/>
        </authorList>
    </citation>
    <scope>NUCLEOTIDE SEQUENCE [LARGE SCALE GENOMIC DNA]</scope>
    <source>
        <strain evidence="1">WM001</strain>
    </source>
</reference>
<organism evidence="1 2">
    <name type="scientific">Stentor coeruleus</name>
    <dbReference type="NCBI Taxonomy" id="5963"/>
    <lineage>
        <taxon>Eukaryota</taxon>
        <taxon>Sar</taxon>
        <taxon>Alveolata</taxon>
        <taxon>Ciliophora</taxon>
        <taxon>Postciliodesmatophora</taxon>
        <taxon>Heterotrichea</taxon>
        <taxon>Heterotrichida</taxon>
        <taxon>Stentoridae</taxon>
        <taxon>Stentor</taxon>
    </lineage>
</organism>
<gene>
    <name evidence="1" type="ORF">SteCoe_22372</name>
</gene>
<sequence>MDSQEIQALEKFILSKLDEEAKNPDLSTPEDSLKAFPPESSIKKYLEAQHLLASDITNPKLDEILQQMSSSKSPFFNKCQLRKWLIDYDHTLNPLILKEINKKYFNFTFDYAPPRNVQSHEAEVYPDQLELVLPDLSLCEKDKDSFNLLTKTGKLFIDITKTSDKIFKEMQKNDLCSYEKLPERLVEFMKTSKINEYNGCFEKMTKSQLKNLSKLEANIWTNDMFVKAWVMKKYYFKSGEMNISQKYEYFKYVFAKIENDKRFPNSLKSVLLYDILICEIKLGKCEEVWFMMLNTYHRTYFCYLEQGVDGTSFNIYSSSFYIDSSFGEDKIISYYVESLFEKDLNIFDKLTGFLKNDYLLKFKYEALQLGGEPLEKLDKKYVNSNLLTSIELEPCKDNPKEFTRKENVKISMRIKNIQRLLVKVLELNPKNYYMKSNQEITSNIKLDGLVAKSEYTYEFSESPQIRQNKEFEFPELINKVGIFVIEFFGNSRQSRVIIKKGSLRYISKQIPSGHLFYILNEDNELCTKSGLYLDSRYYESDTTGRILIPYAKSSSQKNLILTDGEISEFVQNFPQLNEYYKLRTAFLIHEQQLVAGITATIYLKPKLFINGVQTSCTLLKKAKCIVKFTDCDNILSIKNFKDLEIDDNGNVLELSFEVPAHILKLDIEFSAEVELNDKTMLPLNSLYTKTFNHTTNVVSLFLSYNENGYELLMKGRNAEPIIKQTIKLELSHVYWKKSIDCFLTTNSQGKIFLGQIDDIKRIKASFTNANNFVQSYNWDIENYKEKIEYPENIRVCEGDEIKIQVKGDYRNKMIENYVKLYSISNNIVIDFEMKFLKYDKSNNCVIIEGLRIGKYNLYFTDINHLINIYILEGTHFDRNIILQESQAIIKSRDYLSVGIKSVKVSKSTVSPNNNNLTVKVSGNTTQPTSVYALFFNYLSKETNDIIDTFSILSETDTAGFINFTRPYNTYMPSNLLDQEYQYILDRKQLPRFIGNSLLKPQIFLKRNFIKNTETEMQKAQAGDSFREQNMQKCKDMRKYSKDPDKISGSPSVMDIPIDFLHNPASFIIKTIKEKTCTIEIPGDYSQVLLIIYNSNTYAHKLIPLPTNPLYKDLRLQSSVIDTTEVCKSKVLQAEEEFKADFLSTLLNNIDNFGKLFSILQKLILINKSTVNLQEWSFLVDWPNLTMEKKIEFYDKFVCHELNLFIYKRDKSFFVEVVLPFLQAKMKKDLIDKFLCNEELMEYANFTSISKLNRLEKTLLAYRLQSSNAKLSQAIVKMLTNEAEAIKTDTQLRTERIEAIIKNTSEDKIEKFEGISQPQIPIKVEIPIKLVPKLENKRCMKSSSSSSESCTMKKKCMVNIAPPKKIERCDSISDDSDCSPKRCDSLCYASDSSSNNSPRIHHVEPVNSVVPEYYKSLEKTKEFKETYYYSNKENLFSLTPGLFSELSLCLTSDKPWLSDKILESTQSLTEILIVLSFASLPFKAEKHLGTSCNMIAKSPCIIFYKELSKTELNINPLIIVTAKYLVYDTNKKGFIEANQLIKETLYTCRVTVTNTTESQISACFLSQVPEGSIPINPLHTCKTNFLTMNTFTTNTIEFNFYFPHSGTFNHNPGTLAIEDKIVAKIQEKTLEVRDALDFCKLESFKDLVLSGRKELILEYLRNKNLKSKDFSLKEIYWMMKKKDFWLEVVQIFRAQLKYKNSLWGFSFLHQDQLAISEVLSNNNCVIQDIGWDFTSGLLKTSNDDFNHVEFDPLINARAYQLGNQNRIANTRLREVYKDFLLYLLDKKLLNDSNLICLCQYFIYQERFVEAKNLYQHIKMSPSNNNIKKQPLQIQYDYLTCYLDINQAQSIASLYKNYPIITWKNYFSEVLKLLEDTDFSETTSTNTLNKEPTLNFTIENNFINLAYENVENCTIRMYEIDLEVLFSKNPFLIKDAQGFSYVKANTEIDIKLKGNNFSVNLNEFNGKNVLVEVDYKTYTVSKSYFSNLLNISCVERYGMIKVMDLERNPRTAVYVKVFAKKKNGSVEFYKDGYTDIRGKFDYVTLSSDILSSVERFALLVVDDQLGSLVHEVAPPPQ</sequence>
<dbReference type="Proteomes" id="UP000187209">
    <property type="component" value="Unassembled WGS sequence"/>
</dbReference>
<dbReference type="EMBL" id="MPUH01000548">
    <property type="protein sequence ID" value="OMJ77934.1"/>
    <property type="molecule type" value="Genomic_DNA"/>
</dbReference>
<keyword evidence="2" id="KW-1185">Reference proteome</keyword>
<proteinExistence type="predicted"/>
<name>A0A1R2BMH7_9CILI</name>